<protein>
    <submittedName>
        <fullName evidence="3">Uncharacterized protein</fullName>
    </submittedName>
</protein>
<accession>F0RMK7</accession>
<dbReference type="KEGG" id="dpt:Deipr_0901"/>
<feature type="transmembrane region" description="Helical" evidence="2">
    <location>
        <begin position="78"/>
        <end position="95"/>
    </location>
</feature>
<evidence type="ECO:0000313" key="3">
    <source>
        <dbReference type="EMBL" id="ADY26057.1"/>
    </source>
</evidence>
<evidence type="ECO:0000256" key="2">
    <source>
        <dbReference type="SAM" id="Phobius"/>
    </source>
</evidence>
<feature type="compositionally biased region" description="Basic and acidic residues" evidence="1">
    <location>
        <begin position="1"/>
        <end position="11"/>
    </location>
</feature>
<dbReference type="RefSeq" id="WP_013614666.1">
    <property type="nucleotide sequence ID" value="NC_015161.1"/>
</dbReference>
<dbReference type="Proteomes" id="UP000007718">
    <property type="component" value="Chromosome"/>
</dbReference>
<dbReference type="AlphaFoldDB" id="F0RMK7"/>
<evidence type="ECO:0000313" key="4">
    <source>
        <dbReference type="Proteomes" id="UP000007718"/>
    </source>
</evidence>
<keyword evidence="2" id="KW-0472">Membrane</keyword>
<reference evidence="4" key="1">
    <citation type="submission" date="2011-02" db="EMBL/GenBank/DDBJ databases">
        <title>The complete sequence of chromosome of Deinococcus proteolyticus DSM 20540.</title>
        <authorList>
            <consortium name="US DOE Joint Genome Institute (JGI-PGF)"/>
            <person name="Lucas S."/>
            <person name="Copeland A."/>
            <person name="Lapidus A."/>
            <person name="Bruce D."/>
            <person name="Goodwin L."/>
            <person name="Pitluck S."/>
            <person name="Kyrpides N."/>
            <person name="Mavromatis K."/>
            <person name="Pagani I."/>
            <person name="Ivanova N."/>
            <person name="Ovchinnikova G."/>
            <person name="Zeytun A."/>
            <person name="Detter J.C."/>
            <person name="Han C."/>
            <person name="Land M."/>
            <person name="Hauser L."/>
            <person name="Markowitz V."/>
            <person name="Cheng J.-F."/>
            <person name="Hugenholtz P."/>
            <person name="Woyke T."/>
            <person name="Wu D."/>
            <person name="Pukall R."/>
            <person name="Steenblock K."/>
            <person name="Brambilla E."/>
            <person name="Klenk H.-P."/>
            <person name="Eisen J.A."/>
        </authorList>
    </citation>
    <scope>NUCLEOTIDE SEQUENCE [LARGE SCALE GENOMIC DNA]</scope>
    <source>
        <strain evidence="4">ATCC 35074 / DSM 20540 / JCM 6276 / NBRC 101906 / NCIMB 13154 / VKM Ac-1939 / CCM 2703 / MRP</strain>
    </source>
</reference>
<keyword evidence="2" id="KW-0812">Transmembrane</keyword>
<dbReference type="HOGENOM" id="CLU_2329097_0_0_0"/>
<dbReference type="EMBL" id="CP002536">
    <property type="protein sequence ID" value="ADY26057.1"/>
    <property type="molecule type" value="Genomic_DNA"/>
</dbReference>
<keyword evidence="2" id="KW-1133">Transmembrane helix</keyword>
<evidence type="ECO:0000256" key="1">
    <source>
        <dbReference type="SAM" id="MobiDB-lite"/>
    </source>
</evidence>
<sequence length="98" mass="10080">MANRTEQKPAPEEDSAQGGPDLLWQLSTALLLAAGLSLLSPLLGGPTPPLGAVAALLGLRLALQTWRAVQRGERRQLPGLVLTALLLGLLALQAGQGG</sequence>
<organism evidence="3 4">
    <name type="scientific">Deinococcus proteolyticus (strain ATCC 35074 / DSM 20540 / JCM 6276 / NBRC 101906 / NCIMB 13154 / VKM Ac-1939 / CCM 2703 / MRP)</name>
    <dbReference type="NCBI Taxonomy" id="693977"/>
    <lineage>
        <taxon>Bacteria</taxon>
        <taxon>Thermotogati</taxon>
        <taxon>Deinococcota</taxon>
        <taxon>Deinococci</taxon>
        <taxon>Deinococcales</taxon>
        <taxon>Deinococcaceae</taxon>
        <taxon>Deinococcus</taxon>
    </lineage>
</organism>
<reference evidence="3 4" key="2">
    <citation type="journal article" date="2012" name="Stand. Genomic Sci.">
        <title>Complete genome sequence of the orange-red pigmented, radioresistant Deinococcus proteolyticus type strain (MRP(T)).</title>
        <authorList>
            <person name="Copeland A."/>
            <person name="Zeytun A."/>
            <person name="Yassawong M."/>
            <person name="Nolan M."/>
            <person name="Lucas S."/>
            <person name="Hammon N."/>
            <person name="Deshpande S."/>
            <person name="Cheng J.F."/>
            <person name="Han C."/>
            <person name="Tapia R."/>
            <person name="Goodwin L.A."/>
            <person name="Pitluck S."/>
            <person name="Mavromatis K."/>
            <person name="Liolios K."/>
            <person name="Pagani I."/>
            <person name="Ivanova N."/>
            <person name="Mikhailova N."/>
            <person name="Pati A."/>
            <person name="Chen A."/>
            <person name="Palaniappan K."/>
            <person name="Land M."/>
            <person name="Hauser L."/>
            <person name="Jeffries C.D."/>
            <person name="Brambilla E.M."/>
            <person name="Rohde M."/>
            <person name="Sikorski J."/>
            <person name="Pukall R."/>
            <person name="Goker M."/>
            <person name="Detter J.C."/>
            <person name="Woyke T."/>
            <person name="Bristow J."/>
            <person name="Eisen J.A."/>
            <person name="Markowitz V."/>
            <person name="Hugenholtz P."/>
            <person name="Kyrpides N.C."/>
            <person name="Klenk H.P."/>
            <person name="Lapidus A."/>
        </authorList>
    </citation>
    <scope>NUCLEOTIDE SEQUENCE [LARGE SCALE GENOMIC DNA]</scope>
    <source>
        <strain evidence="4">ATCC 35074 / DSM 20540 / JCM 6276 / NBRC 101906 / NCIMB 13154 / VKM Ac-1939 / CCM 2703 / MRP</strain>
    </source>
</reference>
<gene>
    <name evidence="3" type="ordered locus">Deipr_0901</name>
</gene>
<feature type="region of interest" description="Disordered" evidence="1">
    <location>
        <begin position="1"/>
        <end position="20"/>
    </location>
</feature>
<dbReference type="STRING" id="693977.Deipr_0901"/>
<proteinExistence type="predicted"/>
<keyword evidence="4" id="KW-1185">Reference proteome</keyword>
<name>F0RMK7_DEIPM</name>